<comment type="similarity">
    <text evidence="1">Belongs to the OCIAD1 family.</text>
</comment>
<dbReference type="Proteomes" id="UP001318040">
    <property type="component" value="Chromosome 3"/>
</dbReference>
<feature type="compositionally biased region" description="Basic and acidic residues" evidence="2">
    <location>
        <begin position="197"/>
        <end position="206"/>
    </location>
</feature>
<comment type="subunit">
    <text evidence="1">Interacts with STAT3.</text>
</comment>
<keyword evidence="3" id="KW-0812">Transmembrane</keyword>
<dbReference type="GeneID" id="116955115"/>
<dbReference type="GO" id="GO:0005768">
    <property type="term" value="C:endosome"/>
    <property type="evidence" value="ECO:0007669"/>
    <property type="project" value="UniProtKB-SubCell"/>
</dbReference>
<evidence type="ECO:0000313" key="6">
    <source>
        <dbReference type="RefSeq" id="XP_032832001.1"/>
    </source>
</evidence>
<evidence type="ECO:0000259" key="4">
    <source>
        <dbReference type="Pfam" id="PF07051"/>
    </source>
</evidence>
<dbReference type="RefSeq" id="XP_032832001.1">
    <property type="nucleotide sequence ID" value="XM_032976110.1"/>
</dbReference>
<evidence type="ECO:0000256" key="3">
    <source>
        <dbReference type="SAM" id="Phobius"/>
    </source>
</evidence>
<feature type="region of interest" description="Disordered" evidence="2">
    <location>
        <begin position="195"/>
        <end position="237"/>
    </location>
</feature>
<keyword evidence="3" id="KW-0472">Membrane</keyword>
<keyword evidence="3" id="KW-1133">Transmembrane helix</keyword>
<proteinExistence type="inferred from homology"/>
<name>A0AAJ7U8V7_PETMA</name>
<feature type="transmembrane region" description="Helical" evidence="3">
    <location>
        <begin position="83"/>
        <end position="101"/>
    </location>
</feature>
<dbReference type="GO" id="GO:2000736">
    <property type="term" value="P:regulation of stem cell differentiation"/>
    <property type="evidence" value="ECO:0007669"/>
    <property type="project" value="UniProtKB-UniRule"/>
</dbReference>
<gene>
    <name evidence="6" type="primary">LOC116955115</name>
</gene>
<reference evidence="6" key="1">
    <citation type="submission" date="2025-08" db="UniProtKB">
        <authorList>
            <consortium name="RefSeq"/>
        </authorList>
    </citation>
    <scope>IDENTIFICATION</scope>
    <source>
        <tissue evidence="6">Sperm</tissue>
    </source>
</reference>
<dbReference type="KEGG" id="pmrn:116955115"/>
<comment type="subcellular location">
    <subcellularLocation>
        <location evidence="1">Endosome</location>
    </subcellularLocation>
</comment>
<comment type="domain">
    <text evidence="1">The OCIA domain is necessary and sufficient for endosomal localization.</text>
</comment>
<keyword evidence="1" id="KW-0967">Endosome</keyword>
<feature type="transmembrane region" description="Helical" evidence="3">
    <location>
        <begin position="51"/>
        <end position="71"/>
    </location>
</feature>
<dbReference type="PANTHER" id="PTHR13336">
    <property type="entry name" value="OVARIAN CARCINOMA IMMUNOREACTIVE ANTIGEN"/>
    <property type="match status" value="1"/>
</dbReference>
<feature type="region of interest" description="Disordered" evidence="2">
    <location>
        <begin position="1"/>
        <end position="23"/>
    </location>
</feature>
<evidence type="ECO:0000256" key="1">
    <source>
        <dbReference type="RuleBase" id="RU369066"/>
    </source>
</evidence>
<evidence type="ECO:0000256" key="2">
    <source>
        <dbReference type="SAM" id="MobiDB-lite"/>
    </source>
</evidence>
<accession>A0AAJ7U8V7</accession>
<sequence length="237" mass="26480">MSARGDGYAADDHRQSAHGGEQAFQANRGYIPTEEERQVLQECKKDSIYRAVPLSLAAMAGTHYLVSIGRLSPSPRFGSIPKVFFAGMFGYFIGRISYIGVCRDRIMRLENSPLANAMRTGGKLGPAMFQEKSTGVGSESSVSEDVDIPVLDAYVPYDPEEVVIADQKVTEAFPQLNSLDSDQQTRAYLSYDQLRSQNRDNFEQSRRQNMPPTTRPPPRQPDTSAVKKNQYGDEWEE</sequence>
<protein>
    <recommendedName>
        <fullName evidence="1">OCIA domain-containing protein 1</fullName>
    </recommendedName>
</protein>
<dbReference type="Pfam" id="PF07051">
    <property type="entry name" value="OCIA"/>
    <property type="match status" value="1"/>
</dbReference>
<organism evidence="5 6">
    <name type="scientific">Petromyzon marinus</name>
    <name type="common">Sea lamprey</name>
    <dbReference type="NCBI Taxonomy" id="7757"/>
    <lineage>
        <taxon>Eukaryota</taxon>
        <taxon>Metazoa</taxon>
        <taxon>Chordata</taxon>
        <taxon>Craniata</taxon>
        <taxon>Vertebrata</taxon>
        <taxon>Cyclostomata</taxon>
        <taxon>Hyperoartia</taxon>
        <taxon>Petromyzontiformes</taxon>
        <taxon>Petromyzontidae</taxon>
        <taxon>Petromyzon</taxon>
    </lineage>
</organism>
<dbReference type="AlphaFoldDB" id="A0AAJ7U8V7"/>
<dbReference type="InterPro" id="IPR040187">
    <property type="entry name" value="OCAD1/2"/>
</dbReference>
<keyword evidence="5" id="KW-1185">Reference proteome</keyword>
<feature type="domain" description="OCIA" evidence="4">
    <location>
        <begin position="29"/>
        <end position="113"/>
    </location>
</feature>
<evidence type="ECO:0000313" key="5">
    <source>
        <dbReference type="Proteomes" id="UP001318040"/>
    </source>
</evidence>
<comment type="function">
    <text evidence="1">Maintains stem cell potency. Increases STAT3 phosphorylation and controls ERK phosphorylation. May act as a scaffold, increasing STAT3 recruitment onto endosomes.</text>
</comment>
<dbReference type="InterPro" id="IPR009764">
    <property type="entry name" value="OCIA_dom"/>
</dbReference>
<dbReference type="PANTHER" id="PTHR13336:SF3">
    <property type="entry name" value="OCIA DOMAIN-CONTAINING PROTEIN 1"/>
    <property type="match status" value="1"/>
</dbReference>